<dbReference type="PANTHER" id="PTHR10091:SF0">
    <property type="entry name" value="GALACTOSE MUTAROTASE"/>
    <property type="match status" value="1"/>
</dbReference>
<dbReference type="GO" id="GO:0030246">
    <property type="term" value="F:carbohydrate binding"/>
    <property type="evidence" value="ECO:0007669"/>
    <property type="project" value="InterPro"/>
</dbReference>
<dbReference type="GO" id="GO:0006006">
    <property type="term" value="P:glucose metabolic process"/>
    <property type="evidence" value="ECO:0007669"/>
    <property type="project" value="TreeGrafter"/>
</dbReference>
<dbReference type="Proteomes" id="UP000654993">
    <property type="component" value="Unassembled WGS sequence"/>
</dbReference>
<dbReference type="InterPro" id="IPR011013">
    <property type="entry name" value="Gal_mutarotase_sf_dom"/>
</dbReference>
<dbReference type="CDD" id="cd01081">
    <property type="entry name" value="Aldose_epim"/>
    <property type="match status" value="1"/>
</dbReference>
<evidence type="ECO:0000313" key="2">
    <source>
        <dbReference type="Proteomes" id="UP000654993"/>
    </source>
</evidence>
<accession>A0A916QEK0</accession>
<dbReference type="Pfam" id="PF01263">
    <property type="entry name" value="Aldose_epim"/>
    <property type="match status" value="1"/>
</dbReference>
<protein>
    <submittedName>
        <fullName evidence="1">Galactose mutarotase</fullName>
    </submittedName>
</protein>
<evidence type="ECO:0000313" key="1">
    <source>
        <dbReference type="EMBL" id="GFR39060.1"/>
    </source>
</evidence>
<proteinExistence type="predicted"/>
<reference evidence="1" key="2">
    <citation type="journal article" date="2021" name="Data Brief">
        <title>Draft genome sequence data of the facultative, thermophilic, xylanolytic bacterium Paenibacillus sp. strain DA-C8.</title>
        <authorList>
            <person name="Chhe C."/>
            <person name="Uke A."/>
            <person name="Baramee S."/>
            <person name="Ungkulpasvich U."/>
            <person name="Tachaapaikoon C."/>
            <person name="Pason P."/>
            <person name="Waeonukul R."/>
            <person name="Ratanakhanokchai K."/>
            <person name="Kosugi A."/>
        </authorList>
    </citation>
    <scope>NUCLEOTIDE SEQUENCE</scope>
    <source>
        <strain evidence="1">DA-C8</strain>
    </source>
</reference>
<gene>
    <name evidence="1" type="ORF">PRECH8_23560</name>
</gene>
<keyword evidence="2" id="KW-1185">Reference proteome</keyword>
<organism evidence="1 2">
    <name type="scientific">Insulibacter thermoxylanivorax</name>
    <dbReference type="NCBI Taxonomy" id="2749268"/>
    <lineage>
        <taxon>Bacteria</taxon>
        <taxon>Bacillati</taxon>
        <taxon>Bacillota</taxon>
        <taxon>Bacilli</taxon>
        <taxon>Bacillales</taxon>
        <taxon>Paenibacillaceae</taxon>
        <taxon>Insulibacter</taxon>
    </lineage>
</organism>
<dbReference type="SUPFAM" id="SSF74650">
    <property type="entry name" value="Galactose mutarotase-like"/>
    <property type="match status" value="1"/>
</dbReference>
<sequence length="332" mass="37967">MISKAQRGTYKGEEAVILQYGTYEATVLPNIGANLISYRITDKQYTILREPESIEELRANPGVYGIPILFPPNRYEDGKFPWNGKVYEFPVNEEATNNHLHGFLMDIPWKVDQISADESESRVVLSVTVDEDHPVYRYLPHRFTVRLRYALDRFGLSQQVTVHNEGKDAMPCLLAFHTAINAPFAPNSKPSDYTFKITIGNRWELNERMLPTGKFQPLTAEEEQMKRGGVSPYFAAMDNHYTSKPQNGRNRMELYDASEQVTLVYDVGTAFKQWMVWNNNRSEKFFCPEPQMNLVNAPNVDLPADEIGLLGLQPGEIFEETSRIYLVNGKLS</sequence>
<dbReference type="GO" id="GO:0004034">
    <property type="term" value="F:aldose 1-epimerase activity"/>
    <property type="evidence" value="ECO:0007669"/>
    <property type="project" value="TreeGrafter"/>
</dbReference>
<reference evidence="1" key="1">
    <citation type="submission" date="2020-08" db="EMBL/GenBank/DDBJ databases">
        <authorList>
            <person name="Uke A."/>
            <person name="Chhe C."/>
            <person name="Baramee S."/>
            <person name="Kosugi A."/>
        </authorList>
    </citation>
    <scope>NUCLEOTIDE SEQUENCE</scope>
    <source>
        <strain evidence="1">DA-C8</strain>
    </source>
</reference>
<dbReference type="GO" id="GO:0033499">
    <property type="term" value="P:galactose catabolic process via UDP-galactose, Leloir pathway"/>
    <property type="evidence" value="ECO:0007669"/>
    <property type="project" value="TreeGrafter"/>
</dbReference>
<dbReference type="AlphaFoldDB" id="A0A916QEK0"/>
<dbReference type="PANTHER" id="PTHR10091">
    <property type="entry name" value="ALDOSE-1-EPIMERASE"/>
    <property type="match status" value="1"/>
</dbReference>
<dbReference type="Gene3D" id="2.70.98.10">
    <property type="match status" value="1"/>
</dbReference>
<dbReference type="EMBL" id="BMAQ01000033">
    <property type="protein sequence ID" value="GFR39060.1"/>
    <property type="molecule type" value="Genomic_DNA"/>
</dbReference>
<dbReference type="RefSeq" id="WP_200967269.1">
    <property type="nucleotide sequence ID" value="NZ_BMAQ01000033.1"/>
</dbReference>
<name>A0A916QEK0_9BACL</name>
<dbReference type="InterPro" id="IPR014718">
    <property type="entry name" value="GH-type_carb-bd"/>
</dbReference>
<dbReference type="GO" id="GO:0005737">
    <property type="term" value="C:cytoplasm"/>
    <property type="evidence" value="ECO:0007669"/>
    <property type="project" value="TreeGrafter"/>
</dbReference>
<dbReference type="InterPro" id="IPR008183">
    <property type="entry name" value="Aldose_1/G6P_1-epimerase"/>
</dbReference>
<comment type="caution">
    <text evidence="1">The sequence shown here is derived from an EMBL/GenBank/DDBJ whole genome shotgun (WGS) entry which is preliminary data.</text>
</comment>